<dbReference type="PANTHER" id="PTHR23402:SF1">
    <property type="entry name" value="PYROGLUTAMYL-PEPTIDASE I"/>
    <property type="match status" value="1"/>
</dbReference>
<dbReference type="Gene3D" id="3.40.630.20">
    <property type="entry name" value="Peptidase C15, pyroglutamyl peptidase I-like"/>
    <property type="match status" value="1"/>
</dbReference>
<keyword evidence="2" id="KW-0963">Cytoplasm</keyword>
<dbReference type="Proteomes" id="UP000754883">
    <property type="component" value="Unassembled WGS sequence"/>
</dbReference>
<keyword evidence="3" id="KW-0645">Protease</keyword>
<comment type="similarity">
    <text evidence="1">Belongs to the peptidase C15 family.</text>
</comment>
<evidence type="ECO:0000256" key="5">
    <source>
        <dbReference type="ARBA" id="ARBA00022807"/>
    </source>
</evidence>
<evidence type="ECO:0000256" key="4">
    <source>
        <dbReference type="ARBA" id="ARBA00022801"/>
    </source>
</evidence>
<dbReference type="EMBL" id="CABFNO020001373">
    <property type="protein sequence ID" value="CAG9983828.1"/>
    <property type="molecule type" value="Genomic_DNA"/>
</dbReference>
<dbReference type="InterPro" id="IPR016125">
    <property type="entry name" value="Peptidase_C15-like"/>
</dbReference>
<dbReference type="SUPFAM" id="SSF53182">
    <property type="entry name" value="Pyrrolidone carboxyl peptidase (pyroglutamate aminopeptidase)"/>
    <property type="match status" value="1"/>
</dbReference>
<dbReference type="GO" id="GO:0016920">
    <property type="term" value="F:pyroglutamyl-peptidase activity"/>
    <property type="evidence" value="ECO:0007669"/>
    <property type="project" value="InterPro"/>
</dbReference>
<dbReference type="Pfam" id="PF01470">
    <property type="entry name" value="Peptidase_C15"/>
    <property type="match status" value="1"/>
</dbReference>
<evidence type="ECO:0000256" key="1">
    <source>
        <dbReference type="ARBA" id="ARBA00006641"/>
    </source>
</evidence>
<dbReference type="OrthoDB" id="407146at2759"/>
<keyword evidence="5" id="KW-0788">Thiol protease</keyword>
<dbReference type="InterPro" id="IPR036440">
    <property type="entry name" value="Peptidase_C15-like_sf"/>
</dbReference>
<reference evidence="6" key="1">
    <citation type="submission" date="2021-10" db="EMBL/GenBank/DDBJ databases">
        <authorList>
            <person name="Piombo E."/>
        </authorList>
    </citation>
    <scope>NUCLEOTIDE SEQUENCE</scope>
</reference>
<evidence type="ECO:0000256" key="3">
    <source>
        <dbReference type="ARBA" id="ARBA00022670"/>
    </source>
</evidence>
<keyword evidence="7" id="KW-1185">Reference proteome</keyword>
<accession>A0A9N9U7S7</accession>
<name>A0A9N9U7S7_9HYPO</name>
<dbReference type="PRINTS" id="PR00706">
    <property type="entry name" value="PYROGLUPTASE"/>
</dbReference>
<comment type="caution">
    <text evidence="6">The sequence shown here is derived from an EMBL/GenBank/DDBJ whole genome shotgun (WGS) entry which is preliminary data.</text>
</comment>
<evidence type="ECO:0000256" key="2">
    <source>
        <dbReference type="ARBA" id="ARBA00022490"/>
    </source>
</evidence>
<proteinExistence type="inferred from homology"/>
<organism evidence="6 7">
    <name type="scientific">Clonostachys byssicola</name>
    <dbReference type="NCBI Taxonomy" id="160290"/>
    <lineage>
        <taxon>Eukaryota</taxon>
        <taxon>Fungi</taxon>
        <taxon>Dikarya</taxon>
        <taxon>Ascomycota</taxon>
        <taxon>Pezizomycotina</taxon>
        <taxon>Sordariomycetes</taxon>
        <taxon>Hypocreomycetidae</taxon>
        <taxon>Hypocreales</taxon>
        <taxon>Bionectriaceae</taxon>
        <taxon>Clonostachys</taxon>
    </lineage>
</organism>
<sequence>MSHIPVRVLVTGFGAFKEIAVNPSFEIVKRLPPSVADVEIIAHPEPTEAVYHKLLEVSPRLIQQHNPTIVLHIGLAVERDYFAVEQSAFRDGYHEYPDEERKVISKLDVKKIWGKKSAENLSSSFDLESVVEVWKRNLRSRSGNKARGKRELKSSQQHQLPDVRFSDDVGAWVCGLVYYSSLVECSKSSGGQRNVVFLHVPPLSGDSELEMGKEVVLCLIMALVESLQ</sequence>
<evidence type="ECO:0008006" key="8">
    <source>
        <dbReference type="Google" id="ProtNLM"/>
    </source>
</evidence>
<keyword evidence="4" id="KW-0378">Hydrolase</keyword>
<dbReference type="GO" id="GO:0005829">
    <property type="term" value="C:cytosol"/>
    <property type="evidence" value="ECO:0007669"/>
    <property type="project" value="InterPro"/>
</dbReference>
<protein>
    <recommendedName>
        <fullName evidence="8">Peptidase C15, pyroglutamyl peptidase I-like protein</fullName>
    </recommendedName>
</protein>
<dbReference type="GO" id="GO:0006508">
    <property type="term" value="P:proteolysis"/>
    <property type="evidence" value="ECO:0007669"/>
    <property type="project" value="UniProtKB-KW"/>
</dbReference>
<dbReference type="AlphaFoldDB" id="A0A9N9U7S7"/>
<gene>
    <name evidence="6" type="ORF">CBYS24578_00017917</name>
</gene>
<dbReference type="InterPro" id="IPR000816">
    <property type="entry name" value="Peptidase_C15"/>
</dbReference>
<evidence type="ECO:0000313" key="6">
    <source>
        <dbReference type="EMBL" id="CAG9983828.1"/>
    </source>
</evidence>
<dbReference type="PANTHER" id="PTHR23402">
    <property type="entry name" value="PROTEASE FAMILY C15 PYROGLUTAMYL-PEPTIDASE I-RELATED"/>
    <property type="match status" value="1"/>
</dbReference>
<evidence type="ECO:0000313" key="7">
    <source>
        <dbReference type="Proteomes" id="UP000754883"/>
    </source>
</evidence>